<evidence type="ECO:0000259" key="10">
    <source>
        <dbReference type="SMART" id="SM00861"/>
    </source>
</evidence>
<reference evidence="11" key="1">
    <citation type="submission" date="2020-07" db="EMBL/GenBank/DDBJ databases">
        <title>Huge and variable diversity of episymbiotic CPR bacteria and DPANN archaea in groundwater ecosystems.</title>
        <authorList>
            <person name="He C.Y."/>
            <person name="Keren R."/>
            <person name="Whittaker M."/>
            <person name="Farag I.F."/>
            <person name="Doudna J."/>
            <person name="Cate J.H.D."/>
            <person name="Banfield J.F."/>
        </authorList>
    </citation>
    <scope>NUCLEOTIDE SEQUENCE</scope>
    <source>
        <strain evidence="11">NC_groundwater_580_Pr5_B-0.1um_64_19</strain>
    </source>
</reference>
<dbReference type="GO" id="GO:0030976">
    <property type="term" value="F:thiamine pyrophosphate binding"/>
    <property type="evidence" value="ECO:0007669"/>
    <property type="project" value="TreeGrafter"/>
</dbReference>
<dbReference type="Gene3D" id="3.40.50.970">
    <property type="match status" value="1"/>
</dbReference>
<comment type="caution">
    <text evidence="11">The sequence shown here is derived from an EMBL/GenBank/DDBJ whole genome shotgun (WGS) entry which is preliminary data.</text>
</comment>
<evidence type="ECO:0000256" key="3">
    <source>
        <dbReference type="ARBA" id="ARBA00007131"/>
    </source>
</evidence>
<comment type="subunit">
    <text evidence="4">Homodimer.</text>
</comment>
<dbReference type="InterPro" id="IPR029061">
    <property type="entry name" value="THDP-binding"/>
</dbReference>
<dbReference type="AlphaFoldDB" id="A0A932A7Y8"/>
<dbReference type="InterPro" id="IPR033248">
    <property type="entry name" value="Transketolase_C"/>
</dbReference>
<evidence type="ECO:0000256" key="8">
    <source>
        <dbReference type="ARBA" id="ARBA00022842"/>
    </source>
</evidence>
<dbReference type="Gene3D" id="3.40.50.920">
    <property type="match status" value="1"/>
</dbReference>
<proteinExistence type="inferred from homology"/>
<gene>
    <name evidence="11" type="ORF">HYX28_06330</name>
</gene>
<dbReference type="GO" id="GO:0004802">
    <property type="term" value="F:transketolase activity"/>
    <property type="evidence" value="ECO:0007669"/>
    <property type="project" value="TreeGrafter"/>
</dbReference>
<dbReference type="SUPFAM" id="SSF52518">
    <property type="entry name" value="Thiamin diphosphate-binding fold (THDP-binding)"/>
    <property type="match status" value="1"/>
</dbReference>
<protein>
    <submittedName>
        <fullName evidence="11">Transketolase family protein</fullName>
    </submittedName>
</protein>
<evidence type="ECO:0000256" key="9">
    <source>
        <dbReference type="ARBA" id="ARBA00023052"/>
    </source>
</evidence>
<keyword evidence="5" id="KW-0808">Transferase</keyword>
<evidence type="ECO:0000256" key="4">
    <source>
        <dbReference type="ARBA" id="ARBA00011738"/>
    </source>
</evidence>
<evidence type="ECO:0000256" key="6">
    <source>
        <dbReference type="ARBA" id="ARBA00022723"/>
    </source>
</evidence>
<keyword evidence="6" id="KW-0479">Metal-binding</keyword>
<dbReference type="Proteomes" id="UP000779809">
    <property type="component" value="Unassembled WGS sequence"/>
</dbReference>
<organism evidence="11 12">
    <name type="scientific">Candidatus Korobacter versatilis</name>
    <dbReference type="NCBI Taxonomy" id="658062"/>
    <lineage>
        <taxon>Bacteria</taxon>
        <taxon>Pseudomonadati</taxon>
        <taxon>Acidobacteriota</taxon>
        <taxon>Terriglobia</taxon>
        <taxon>Terriglobales</taxon>
        <taxon>Candidatus Korobacteraceae</taxon>
        <taxon>Candidatus Korobacter</taxon>
    </lineage>
</organism>
<dbReference type="InterPro" id="IPR051424">
    <property type="entry name" value="Transketolase-like"/>
</dbReference>
<dbReference type="InterPro" id="IPR005475">
    <property type="entry name" value="Transketolase-like_Pyr-bd"/>
</dbReference>
<dbReference type="InterPro" id="IPR009014">
    <property type="entry name" value="Transketo_C/PFOR_II"/>
</dbReference>
<evidence type="ECO:0000256" key="2">
    <source>
        <dbReference type="ARBA" id="ARBA00001964"/>
    </source>
</evidence>
<evidence type="ECO:0000313" key="11">
    <source>
        <dbReference type="EMBL" id="MBI2678379.1"/>
    </source>
</evidence>
<dbReference type="Pfam" id="PF02780">
    <property type="entry name" value="Transketolase_C"/>
    <property type="match status" value="1"/>
</dbReference>
<dbReference type="PANTHER" id="PTHR43195">
    <property type="entry name" value="TRANSKETOLASE"/>
    <property type="match status" value="1"/>
</dbReference>
<name>A0A932A7Y8_9BACT</name>
<accession>A0A932A7Y8</accession>
<dbReference type="EMBL" id="JACPNR010000007">
    <property type="protein sequence ID" value="MBI2678379.1"/>
    <property type="molecule type" value="Genomic_DNA"/>
</dbReference>
<comment type="similarity">
    <text evidence="3">Belongs to the transketolase family.</text>
</comment>
<evidence type="ECO:0000256" key="5">
    <source>
        <dbReference type="ARBA" id="ARBA00022679"/>
    </source>
</evidence>
<dbReference type="SMART" id="SM00861">
    <property type="entry name" value="Transket_pyr"/>
    <property type="match status" value="1"/>
</dbReference>
<comment type="cofactor">
    <cofactor evidence="2">
        <name>thiamine diphosphate</name>
        <dbReference type="ChEBI" id="CHEBI:58937"/>
    </cofactor>
</comment>
<comment type="cofactor">
    <cofactor evidence="1">
        <name>Ca(2+)</name>
        <dbReference type="ChEBI" id="CHEBI:29108"/>
    </cofactor>
</comment>
<feature type="domain" description="Transketolase-like pyrimidine-binding" evidence="10">
    <location>
        <begin position="3"/>
        <end position="168"/>
    </location>
</feature>
<dbReference type="FunFam" id="3.40.50.970:FF:000129">
    <property type="entry name" value="Transketolase"/>
    <property type="match status" value="1"/>
</dbReference>
<sequence length="310" mass="32778">MGKATREAYGEALAELGRKNPNVIALDADLAKSTFSATFGKEFPGRFYTVGIAEANMVGIASGLALSGKIPFASSFAVFLVDKGYDQLRMCVAYPHVNAKFVGSHGGISIGEDGPSQQSVEDLALTCALPGFVVIHPADEHSARALVHRMAEHVGPCYMRTGRAKAAVIYSPSDTFEIGKAKVHGDGADCAIIACGFEVGYALQAQAQLEEEGVSVRVLDMHTLKPLDDAAVAKAARECGAIVTAEEHLLDGGLGARVAQAAAKSHPVPMEMVGVRDTYAESATPEQLMEKYGLTAPYIVQAVRDVLKRK</sequence>
<evidence type="ECO:0000256" key="7">
    <source>
        <dbReference type="ARBA" id="ARBA00022837"/>
    </source>
</evidence>
<dbReference type="PANTHER" id="PTHR43195:SF1">
    <property type="entry name" value="FI06132P-RELATED"/>
    <property type="match status" value="1"/>
</dbReference>
<dbReference type="GO" id="GO:0046872">
    <property type="term" value="F:metal ion binding"/>
    <property type="evidence" value="ECO:0007669"/>
    <property type="project" value="UniProtKB-KW"/>
</dbReference>
<dbReference type="CDD" id="cd07033">
    <property type="entry name" value="TPP_PYR_DXS_TK_like"/>
    <property type="match status" value="1"/>
</dbReference>
<dbReference type="SUPFAM" id="SSF52922">
    <property type="entry name" value="TK C-terminal domain-like"/>
    <property type="match status" value="1"/>
</dbReference>
<keyword evidence="9" id="KW-0786">Thiamine pyrophosphate</keyword>
<dbReference type="Pfam" id="PF02779">
    <property type="entry name" value="Transket_pyr"/>
    <property type="match status" value="1"/>
</dbReference>
<evidence type="ECO:0000313" key="12">
    <source>
        <dbReference type="Proteomes" id="UP000779809"/>
    </source>
</evidence>
<keyword evidence="7" id="KW-0106">Calcium</keyword>
<evidence type="ECO:0000256" key="1">
    <source>
        <dbReference type="ARBA" id="ARBA00001913"/>
    </source>
</evidence>
<keyword evidence="8" id="KW-0460">Magnesium</keyword>